<sequence length="152" mass="16957">MAWISLLIIILGVGLDQIIKQWAIIALPAGKESVIVPNFLALTRLNNHGAAYNILSGQRGVFLVITVIALAILIYLFFKFKNRSHWLTISIAFLLAGTIGNACDRLFRGYVVDMIYLNVFNLPFLSFVCNIADILITIGVILLLIYVFKTDE</sequence>
<dbReference type="PRINTS" id="PR00781">
    <property type="entry name" value="LIPOSIGPTASE"/>
</dbReference>
<gene>
    <name evidence="9 11" type="primary">lspA</name>
    <name evidence="12" type="ORF">DS831_06770</name>
    <name evidence="11" type="ORF">DS832_06280</name>
</gene>
<keyword evidence="8 9" id="KW-0472">Membrane</keyword>
<evidence type="ECO:0000256" key="6">
    <source>
        <dbReference type="ARBA" id="ARBA00022801"/>
    </source>
</evidence>
<dbReference type="PANTHER" id="PTHR33695">
    <property type="entry name" value="LIPOPROTEIN SIGNAL PEPTIDASE"/>
    <property type="match status" value="1"/>
</dbReference>
<evidence type="ECO:0000256" key="2">
    <source>
        <dbReference type="ARBA" id="ARBA00022475"/>
    </source>
</evidence>
<evidence type="ECO:0000256" key="10">
    <source>
        <dbReference type="RuleBase" id="RU004181"/>
    </source>
</evidence>
<feature type="transmembrane region" description="Helical" evidence="9">
    <location>
        <begin position="57"/>
        <end position="78"/>
    </location>
</feature>
<dbReference type="EMBL" id="QOCR01000004">
    <property type="protein sequence ID" value="RHW49860.1"/>
    <property type="molecule type" value="Genomic_DNA"/>
</dbReference>
<reference evidence="13 14" key="1">
    <citation type="submission" date="2018-07" db="EMBL/GenBank/DDBJ databases">
        <title>Genome sequences of six Lactobacillus spp. isolated from bumble bee guts.</title>
        <authorList>
            <person name="Motta E.V.S."/>
            <person name="Moran N.A."/>
        </authorList>
    </citation>
    <scope>NUCLEOTIDE SEQUENCE [LARGE SCALE GENOMIC DNA]</scope>
    <source>
        <strain evidence="12 13">BI-1.1</strain>
        <strain evidence="11 14">LV-8.1</strain>
    </source>
</reference>
<protein>
    <recommendedName>
        <fullName evidence="9">Lipoprotein signal peptidase</fullName>
        <ecNumber evidence="9">3.4.23.36</ecNumber>
    </recommendedName>
    <alternativeName>
        <fullName evidence="9">Prolipoprotein signal peptidase</fullName>
    </alternativeName>
    <alternativeName>
        <fullName evidence="9">Signal peptidase II</fullName>
        <shortName evidence="9">SPase II</shortName>
    </alternativeName>
</protein>
<dbReference type="UniPathway" id="UPA00665"/>
<evidence type="ECO:0000313" key="13">
    <source>
        <dbReference type="Proteomes" id="UP000284109"/>
    </source>
</evidence>
<evidence type="ECO:0000313" key="11">
    <source>
        <dbReference type="EMBL" id="RHW45964.1"/>
    </source>
</evidence>
<dbReference type="HAMAP" id="MF_00161">
    <property type="entry name" value="LspA"/>
    <property type="match status" value="1"/>
</dbReference>
<dbReference type="EMBL" id="QOCS01000014">
    <property type="protein sequence ID" value="RHW45964.1"/>
    <property type="molecule type" value="Genomic_DNA"/>
</dbReference>
<keyword evidence="6 9" id="KW-0378">Hydrolase</keyword>
<evidence type="ECO:0000256" key="5">
    <source>
        <dbReference type="ARBA" id="ARBA00022750"/>
    </source>
</evidence>
<dbReference type="GO" id="GO:0004190">
    <property type="term" value="F:aspartic-type endopeptidase activity"/>
    <property type="evidence" value="ECO:0007669"/>
    <property type="project" value="UniProtKB-UniRule"/>
</dbReference>
<comment type="catalytic activity">
    <reaction evidence="9">
        <text>Release of signal peptides from bacterial membrane prolipoproteins. Hydrolyzes -Xaa-Yaa-Zaa-|-(S,diacylglyceryl)Cys-, in which Xaa is hydrophobic (preferably Leu), and Yaa (Ala or Ser) and Zaa (Gly or Ala) have small, neutral side chains.</text>
        <dbReference type="EC" id="3.4.23.36"/>
    </reaction>
</comment>
<comment type="similarity">
    <text evidence="1 9 10">Belongs to the peptidase A8 family.</text>
</comment>
<dbReference type="NCBIfam" id="TIGR00077">
    <property type="entry name" value="lspA"/>
    <property type="match status" value="1"/>
</dbReference>
<keyword evidence="4 9" id="KW-0812">Transmembrane</keyword>
<dbReference type="EC" id="3.4.23.36" evidence="9"/>
<dbReference type="Proteomes" id="UP000284822">
    <property type="component" value="Unassembled WGS sequence"/>
</dbReference>
<dbReference type="Proteomes" id="UP000284109">
    <property type="component" value="Unassembled WGS sequence"/>
</dbReference>
<evidence type="ECO:0000313" key="12">
    <source>
        <dbReference type="EMBL" id="RHW49860.1"/>
    </source>
</evidence>
<comment type="caution">
    <text evidence="9">Lacks conserved residue(s) required for the propagation of feature annotation.</text>
</comment>
<feature type="transmembrane region" description="Helical" evidence="9">
    <location>
        <begin position="122"/>
        <end position="148"/>
    </location>
</feature>
<dbReference type="PANTHER" id="PTHR33695:SF1">
    <property type="entry name" value="LIPOPROTEIN SIGNAL PEPTIDASE"/>
    <property type="match status" value="1"/>
</dbReference>
<comment type="function">
    <text evidence="9">This protein specifically catalyzes the removal of signal peptides from prolipoproteins.</text>
</comment>
<feature type="active site" evidence="9">
    <location>
        <position position="133"/>
    </location>
</feature>
<keyword evidence="13" id="KW-1185">Reference proteome</keyword>
<dbReference type="InterPro" id="IPR001872">
    <property type="entry name" value="Peptidase_A8"/>
</dbReference>
<proteinExistence type="inferred from homology"/>
<keyword evidence="3 9" id="KW-0645">Protease</keyword>
<keyword evidence="2 9" id="KW-1003">Cell membrane</keyword>
<feature type="active site" evidence="9">
    <location>
        <position position="113"/>
    </location>
</feature>
<organism evidence="11 14">
    <name type="scientific">Bombilactobacillus bombi</name>
    <dbReference type="NCBI Taxonomy" id="1303590"/>
    <lineage>
        <taxon>Bacteria</taxon>
        <taxon>Bacillati</taxon>
        <taxon>Bacillota</taxon>
        <taxon>Bacilli</taxon>
        <taxon>Lactobacillales</taxon>
        <taxon>Lactobacillaceae</taxon>
        <taxon>Bombilactobacillus</taxon>
    </lineage>
</organism>
<evidence type="ECO:0000313" key="14">
    <source>
        <dbReference type="Proteomes" id="UP000284822"/>
    </source>
</evidence>
<name>A0A3R6ZUR9_9LACO</name>
<dbReference type="GO" id="GO:0005886">
    <property type="term" value="C:plasma membrane"/>
    <property type="evidence" value="ECO:0007669"/>
    <property type="project" value="UniProtKB-SubCell"/>
</dbReference>
<evidence type="ECO:0000256" key="8">
    <source>
        <dbReference type="ARBA" id="ARBA00023136"/>
    </source>
</evidence>
<dbReference type="RefSeq" id="WP_118901780.1">
    <property type="nucleotide sequence ID" value="NZ_QOCR01000004.1"/>
</dbReference>
<feature type="transmembrane region" description="Helical" evidence="9">
    <location>
        <begin position="85"/>
        <end position="102"/>
    </location>
</feature>
<comment type="subcellular location">
    <subcellularLocation>
        <location evidence="9">Cell membrane</location>
        <topology evidence="9">Multi-pass membrane protein</topology>
    </subcellularLocation>
</comment>
<evidence type="ECO:0000256" key="3">
    <source>
        <dbReference type="ARBA" id="ARBA00022670"/>
    </source>
</evidence>
<comment type="caution">
    <text evidence="11">The sequence shown here is derived from an EMBL/GenBank/DDBJ whole genome shotgun (WGS) entry which is preliminary data.</text>
</comment>
<keyword evidence="7 9" id="KW-1133">Transmembrane helix</keyword>
<keyword evidence="5 9" id="KW-0064">Aspartyl protease</keyword>
<comment type="pathway">
    <text evidence="9">Protein modification; lipoprotein biosynthesis (signal peptide cleavage).</text>
</comment>
<dbReference type="Pfam" id="PF01252">
    <property type="entry name" value="Peptidase_A8"/>
    <property type="match status" value="1"/>
</dbReference>
<accession>A0A3R6ZUR9</accession>
<evidence type="ECO:0000256" key="7">
    <source>
        <dbReference type="ARBA" id="ARBA00022989"/>
    </source>
</evidence>
<evidence type="ECO:0000256" key="9">
    <source>
        <dbReference type="HAMAP-Rule" id="MF_00161"/>
    </source>
</evidence>
<evidence type="ECO:0000256" key="4">
    <source>
        <dbReference type="ARBA" id="ARBA00022692"/>
    </source>
</evidence>
<dbReference type="OrthoDB" id="9810259at2"/>
<dbReference type="GO" id="GO:0006508">
    <property type="term" value="P:proteolysis"/>
    <property type="evidence" value="ECO:0007669"/>
    <property type="project" value="UniProtKB-KW"/>
</dbReference>
<dbReference type="AlphaFoldDB" id="A0A3R6ZUR9"/>
<evidence type="ECO:0000256" key="1">
    <source>
        <dbReference type="ARBA" id="ARBA00006139"/>
    </source>
</evidence>